<organism evidence="3">
    <name type="scientific">marine sediment metagenome</name>
    <dbReference type="NCBI Taxonomy" id="412755"/>
    <lineage>
        <taxon>unclassified sequences</taxon>
        <taxon>metagenomes</taxon>
        <taxon>ecological metagenomes</taxon>
    </lineage>
</organism>
<sequence>IVVKAAVTFAFTRNWITTSLITFVHHATFLVVFYLHERGWYKIKVDLGKRRNLFKAFTYEVILGMGIGGLIVFAFTNSWTQVTYQTLTYTAIKLVMYFFYDRIWK</sequence>
<feature type="domain" description="DUF2061" evidence="2">
    <location>
        <begin position="2"/>
        <end position="40"/>
    </location>
</feature>
<evidence type="ECO:0000313" key="3">
    <source>
        <dbReference type="EMBL" id="KKL52415.1"/>
    </source>
</evidence>
<evidence type="ECO:0000259" key="2">
    <source>
        <dbReference type="Pfam" id="PF09834"/>
    </source>
</evidence>
<protein>
    <recommendedName>
        <fullName evidence="2">DUF2061 domain-containing protein</fullName>
    </recommendedName>
</protein>
<keyword evidence="1" id="KW-1133">Transmembrane helix</keyword>
<dbReference type="InterPro" id="IPR018638">
    <property type="entry name" value="DUF2061_membrane"/>
</dbReference>
<feature type="domain" description="DUF2061" evidence="2">
    <location>
        <begin position="54"/>
        <end position="105"/>
    </location>
</feature>
<keyword evidence="1" id="KW-0472">Membrane</keyword>
<dbReference type="Pfam" id="PF09834">
    <property type="entry name" value="DUF2061"/>
    <property type="match status" value="2"/>
</dbReference>
<feature type="transmembrane region" description="Helical" evidence="1">
    <location>
        <begin position="82"/>
        <end position="100"/>
    </location>
</feature>
<proteinExistence type="predicted"/>
<accession>A0A0F9F5B0</accession>
<dbReference type="AlphaFoldDB" id="A0A0F9F5B0"/>
<comment type="caution">
    <text evidence="3">The sequence shown here is derived from an EMBL/GenBank/DDBJ whole genome shotgun (WGS) entry which is preliminary data.</text>
</comment>
<feature type="non-terminal residue" evidence="3">
    <location>
        <position position="1"/>
    </location>
</feature>
<gene>
    <name evidence="3" type="ORF">LCGC14_2285720</name>
</gene>
<evidence type="ECO:0000256" key="1">
    <source>
        <dbReference type="SAM" id="Phobius"/>
    </source>
</evidence>
<feature type="transmembrane region" description="Helical" evidence="1">
    <location>
        <begin position="15"/>
        <end position="35"/>
    </location>
</feature>
<dbReference type="EMBL" id="LAZR01031903">
    <property type="protein sequence ID" value="KKL52415.1"/>
    <property type="molecule type" value="Genomic_DNA"/>
</dbReference>
<feature type="transmembrane region" description="Helical" evidence="1">
    <location>
        <begin position="56"/>
        <end position="76"/>
    </location>
</feature>
<keyword evidence="1" id="KW-0812">Transmembrane</keyword>
<reference evidence="3" key="1">
    <citation type="journal article" date="2015" name="Nature">
        <title>Complex archaea that bridge the gap between prokaryotes and eukaryotes.</title>
        <authorList>
            <person name="Spang A."/>
            <person name="Saw J.H."/>
            <person name="Jorgensen S.L."/>
            <person name="Zaremba-Niedzwiedzka K."/>
            <person name="Martijn J."/>
            <person name="Lind A.E."/>
            <person name="van Eijk R."/>
            <person name="Schleper C."/>
            <person name="Guy L."/>
            <person name="Ettema T.J."/>
        </authorList>
    </citation>
    <scope>NUCLEOTIDE SEQUENCE</scope>
</reference>
<name>A0A0F9F5B0_9ZZZZ</name>